<dbReference type="PROSITE" id="PS01186">
    <property type="entry name" value="EGF_2"/>
    <property type="match status" value="1"/>
</dbReference>
<keyword evidence="3" id="KW-0677">Repeat</keyword>
<evidence type="ECO:0000256" key="5">
    <source>
        <dbReference type="ARBA" id="ARBA00023180"/>
    </source>
</evidence>
<proteinExistence type="predicted"/>
<keyword evidence="9" id="KW-1185">Reference proteome</keyword>
<sequence>MKPCLPNPCFNDGKCTPLDFETYNCTCSEGYTGSSCSDYDYCVLKGGNTFCRDARCKSLHSLQTYECLCASGQYFDYGTRTCIGKNMELFNFLRTI</sequence>
<keyword evidence="1 6" id="KW-0245">EGF-like domain</keyword>
<accession>A0A8X6NEV6</accession>
<comment type="caution">
    <text evidence="8">The sequence shown here is derived from an EMBL/GenBank/DDBJ whole genome shotgun (WGS) entry which is preliminary data.</text>
</comment>
<evidence type="ECO:0000256" key="6">
    <source>
        <dbReference type="PROSITE-ProRule" id="PRU00076"/>
    </source>
</evidence>
<keyword evidence="5" id="KW-0325">Glycoprotein</keyword>
<dbReference type="SMART" id="SM00181">
    <property type="entry name" value="EGF"/>
    <property type="match status" value="2"/>
</dbReference>
<dbReference type="OrthoDB" id="6427640at2759"/>
<evidence type="ECO:0000256" key="3">
    <source>
        <dbReference type="ARBA" id="ARBA00022737"/>
    </source>
</evidence>
<comment type="caution">
    <text evidence="6">Lacks conserved residue(s) required for the propagation of feature annotation.</text>
</comment>
<feature type="disulfide bond" evidence="6">
    <location>
        <begin position="27"/>
        <end position="36"/>
    </location>
</feature>
<dbReference type="Proteomes" id="UP000887013">
    <property type="component" value="Unassembled WGS sequence"/>
</dbReference>
<dbReference type="PROSITE" id="PS00022">
    <property type="entry name" value="EGF_1"/>
    <property type="match status" value="1"/>
</dbReference>
<dbReference type="Gene3D" id="2.10.25.10">
    <property type="entry name" value="Laminin"/>
    <property type="match status" value="1"/>
</dbReference>
<evidence type="ECO:0000313" key="9">
    <source>
        <dbReference type="Proteomes" id="UP000887013"/>
    </source>
</evidence>
<name>A0A8X6NEV6_NEPPI</name>
<dbReference type="FunFam" id="2.10.25.10:FF:000173">
    <property type="entry name" value="Neurogenic locus notch protein 2"/>
    <property type="match status" value="1"/>
</dbReference>
<dbReference type="Pfam" id="PF00008">
    <property type="entry name" value="EGF"/>
    <property type="match status" value="1"/>
</dbReference>
<feature type="domain" description="EGF-like" evidence="7">
    <location>
        <begin position="1"/>
        <end position="37"/>
    </location>
</feature>
<dbReference type="PROSITE" id="PS50026">
    <property type="entry name" value="EGF_3"/>
    <property type="match status" value="1"/>
</dbReference>
<dbReference type="AlphaFoldDB" id="A0A8X6NEV6"/>
<dbReference type="SUPFAM" id="SSF57196">
    <property type="entry name" value="EGF/Laminin"/>
    <property type="match status" value="1"/>
</dbReference>
<reference evidence="8" key="1">
    <citation type="submission" date="2020-08" db="EMBL/GenBank/DDBJ databases">
        <title>Multicomponent nature underlies the extraordinary mechanical properties of spider dragline silk.</title>
        <authorList>
            <person name="Kono N."/>
            <person name="Nakamura H."/>
            <person name="Mori M."/>
            <person name="Yoshida Y."/>
            <person name="Ohtoshi R."/>
            <person name="Malay A.D."/>
            <person name="Moran D.A.P."/>
            <person name="Tomita M."/>
            <person name="Numata K."/>
            <person name="Arakawa K."/>
        </authorList>
    </citation>
    <scope>NUCLEOTIDE SEQUENCE</scope>
</reference>
<protein>
    <submittedName>
        <fullName evidence="8">Protocadherin Fat 1</fullName>
    </submittedName>
</protein>
<dbReference type="InterPro" id="IPR000742">
    <property type="entry name" value="EGF"/>
</dbReference>
<organism evidence="8 9">
    <name type="scientific">Nephila pilipes</name>
    <name type="common">Giant wood spider</name>
    <name type="synonym">Nephila maculata</name>
    <dbReference type="NCBI Taxonomy" id="299642"/>
    <lineage>
        <taxon>Eukaryota</taxon>
        <taxon>Metazoa</taxon>
        <taxon>Ecdysozoa</taxon>
        <taxon>Arthropoda</taxon>
        <taxon>Chelicerata</taxon>
        <taxon>Arachnida</taxon>
        <taxon>Araneae</taxon>
        <taxon>Araneomorphae</taxon>
        <taxon>Entelegynae</taxon>
        <taxon>Araneoidea</taxon>
        <taxon>Nephilidae</taxon>
        <taxon>Nephila</taxon>
    </lineage>
</organism>
<evidence type="ECO:0000256" key="4">
    <source>
        <dbReference type="ARBA" id="ARBA00023157"/>
    </source>
</evidence>
<keyword evidence="2" id="KW-0732">Signal</keyword>
<evidence type="ECO:0000256" key="2">
    <source>
        <dbReference type="ARBA" id="ARBA00022729"/>
    </source>
</evidence>
<evidence type="ECO:0000313" key="8">
    <source>
        <dbReference type="EMBL" id="GFT09833.1"/>
    </source>
</evidence>
<gene>
    <name evidence="8" type="primary">FAT1_33</name>
    <name evidence="8" type="ORF">NPIL_27731</name>
</gene>
<evidence type="ECO:0000259" key="7">
    <source>
        <dbReference type="PROSITE" id="PS50026"/>
    </source>
</evidence>
<evidence type="ECO:0000256" key="1">
    <source>
        <dbReference type="ARBA" id="ARBA00022536"/>
    </source>
</evidence>
<dbReference type="EMBL" id="BMAW01103590">
    <property type="protein sequence ID" value="GFT09833.1"/>
    <property type="molecule type" value="Genomic_DNA"/>
</dbReference>
<keyword evidence="4 6" id="KW-1015">Disulfide bond</keyword>